<feature type="compositionally biased region" description="Polar residues" evidence="4">
    <location>
        <begin position="1062"/>
        <end position="1082"/>
    </location>
</feature>
<dbReference type="GO" id="GO:0033314">
    <property type="term" value="P:mitotic DNA replication checkpoint signaling"/>
    <property type="evidence" value="ECO:0007669"/>
    <property type="project" value="TreeGrafter"/>
</dbReference>
<dbReference type="GO" id="GO:0007095">
    <property type="term" value="P:mitotic G2 DNA damage checkpoint signaling"/>
    <property type="evidence" value="ECO:0007669"/>
    <property type="project" value="TreeGrafter"/>
</dbReference>
<dbReference type="GO" id="GO:0005634">
    <property type="term" value="C:nucleus"/>
    <property type="evidence" value="ECO:0007669"/>
    <property type="project" value="UniProtKB-SubCell"/>
</dbReference>
<comment type="caution">
    <text evidence="6">The sequence shown here is derived from an EMBL/GenBank/DDBJ whole genome shotgun (WGS) entry which is preliminary data.</text>
</comment>
<name>A0A3A2Z8S3_9EURO</name>
<feature type="compositionally biased region" description="Acidic residues" evidence="4">
    <location>
        <begin position="862"/>
        <end position="874"/>
    </location>
</feature>
<dbReference type="PANTHER" id="PTHR14396">
    <property type="entry name" value="CLASPIN"/>
    <property type="match status" value="1"/>
</dbReference>
<keyword evidence="3" id="KW-0539">Nucleus</keyword>
<feature type="compositionally biased region" description="Polar residues" evidence="4">
    <location>
        <begin position="735"/>
        <end position="744"/>
    </location>
</feature>
<feature type="compositionally biased region" description="Polar residues" evidence="4">
    <location>
        <begin position="935"/>
        <end position="945"/>
    </location>
</feature>
<organism evidence="6 7">
    <name type="scientific">Aspergillus sclerotialis</name>
    <dbReference type="NCBI Taxonomy" id="2070753"/>
    <lineage>
        <taxon>Eukaryota</taxon>
        <taxon>Fungi</taxon>
        <taxon>Dikarya</taxon>
        <taxon>Ascomycota</taxon>
        <taxon>Pezizomycotina</taxon>
        <taxon>Eurotiomycetes</taxon>
        <taxon>Eurotiomycetidae</taxon>
        <taxon>Eurotiales</taxon>
        <taxon>Aspergillaceae</taxon>
        <taxon>Aspergillus</taxon>
        <taxon>Aspergillus subgen. Polypaecilum</taxon>
    </lineage>
</organism>
<dbReference type="OrthoDB" id="2130597at2759"/>
<feature type="compositionally biased region" description="Basic and acidic residues" evidence="4">
    <location>
        <begin position="579"/>
        <end position="603"/>
    </location>
</feature>
<feature type="region of interest" description="Disordered" evidence="4">
    <location>
        <begin position="837"/>
        <end position="874"/>
    </location>
</feature>
<feature type="domain" description="DNA replication checkpoint mediator MRC1" evidence="5">
    <location>
        <begin position="899"/>
        <end position="1038"/>
    </location>
</feature>
<evidence type="ECO:0000256" key="1">
    <source>
        <dbReference type="ARBA" id="ARBA00004123"/>
    </source>
</evidence>
<feature type="compositionally biased region" description="Acidic residues" evidence="4">
    <location>
        <begin position="908"/>
        <end position="918"/>
    </location>
</feature>
<evidence type="ECO:0000313" key="6">
    <source>
        <dbReference type="EMBL" id="RJE19522.1"/>
    </source>
</evidence>
<feature type="compositionally biased region" description="Basic and acidic residues" evidence="4">
    <location>
        <begin position="1137"/>
        <end position="1152"/>
    </location>
</feature>
<keyword evidence="7" id="KW-1185">Reference proteome</keyword>
<feature type="compositionally biased region" description="Low complexity" evidence="4">
    <location>
        <begin position="373"/>
        <end position="386"/>
    </location>
</feature>
<feature type="compositionally biased region" description="Basic and acidic residues" evidence="4">
    <location>
        <begin position="144"/>
        <end position="159"/>
    </location>
</feature>
<feature type="compositionally biased region" description="Low complexity" evidence="4">
    <location>
        <begin position="1232"/>
        <end position="1253"/>
    </location>
</feature>
<feature type="compositionally biased region" description="Polar residues" evidence="4">
    <location>
        <begin position="1"/>
        <end position="11"/>
    </location>
</feature>
<reference evidence="7" key="1">
    <citation type="submission" date="2017-02" db="EMBL/GenBank/DDBJ databases">
        <authorList>
            <person name="Tafer H."/>
            <person name="Lopandic K."/>
        </authorList>
    </citation>
    <scope>NUCLEOTIDE SEQUENCE [LARGE SCALE GENOMIC DNA]</scope>
    <source>
        <strain evidence="7">CBS 366.77</strain>
    </source>
</reference>
<evidence type="ECO:0000256" key="3">
    <source>
        <dbReference type="ARBA" id="ARBA00023242"/>
    </source>
</evidence>
<evidence type="ECO:0000256" key="2">
    <source>
        <dbReference type="ARBA" id="ARBA00022553"/>
    </source>
</evidence>
<dbReference type="GO" id="GO:0010997">
    <property type="term" value="F:anaphase-promoting complex binding"/>
    <property type="evidence" value="ECO:0007669"/>
    <property type="project" value="TreeGrafter"/>
</dbReference>
<feature type="compositionally biased region" description="Basic and acidic residues" evidence="4">
    <location>
        <begin position="57"/>
        <end position="72"/>
    </location>
</feature>
<feature type="compositionally biased region" description="Basic and acidic residues" evidence="4">
    <location>
        <begin position="319"/>
        <end position="330"/>
    </location>
</feature>
<dbReference type="InterPro" id="IPR024146">
    <property type="entry name" value="Claspin"/>
</dbReference>
<feature type="compositionally biased region" description="Acidic residues" evidence="4">
    <location>
        <begin position="98"/>
        <end position="110"/>
    </location>
</feature>
<evidence type="ECO:0000313" key="7">
    <source>
        <dbReference type="Proteomes" id="UP000266188"/>
    </source>
</evidence>
<feature type="region of interest" description="Disordered" evidence="4">
    <location>
        <begin position="888"/>
        <end position="945"/>
    </location>
</feature>
<dbReference type="PANTHER" id="PTHR14396:SF10">
    <property type="entry name" value="CLASPIN"/>
    <property type="match status" value="1"/>
</dbReference>
<dbReference type="InterPro" id="IPR018564">
    <property type="entry name" value="Repl_chkpnt_MRC1_dom"/>
</dbReference>
<evidence type="ECO:0000259" key="5">
    <source>
        <dbReference type="Pfam" id="PF09444"/>
    </source>
</evidence>
<feature type="region of interest" description="Disordered" evidence="4">
    <location>
        <begin position="1303"/>
        <end position="1322"/>
    </location>
</feature>
<sequence length="1322" mass="144821">MSEPSTPQRATRPSASPSSSPEQNAEQDASPQILTPGRKIKAMMAAFEDDSDSETENGNRNEGSARKLESESRGPSAGAGTRGESLNAGFGGNGGDREDLDAGEDEEEEDIVRPRGRMAARMQADSGSDQRNGSGGGEGEGETAFERVSRMLHQEEQEKVNGSSAGNDGEEKGQSDDDDEDDDLPIAGRRRRPAGPQDEVESPVRERSFSPLFMSSPTASRHDNQQDGGDDNEGEASAEDDDAPRSRGNPRFQALVAQKRKEREEKERVEAEKKAARRKQQMEQFSSEILSGDGDSGDDDTSARKLTQQSRPARKASKKAVEEMHRETQRISRNMQLTHQMQTKKKITKESLFARFNFMQPQQEQPAGRNVETSSTADSQPSSDPSAPEKDATNDGGDKQAQTTADSKAGDLPTLDQLISDTQEHANQPIVGEAETEAKVPDSQPVKATTERKPLTAAPVRVRLSRQSVAQTQQDDSDDDLDVVTSPSKCRRIALFENLPTKKTQENAAMVKLKALAHLTSPSRKATMNNAELSALLRYKARQQAAKEREERIQELRDKGLVIETAEERAAMEDTVEDLVERARKEGEDIARQERDAAKKQEQPDEEEDADYELSGSDEEGYGDDEDEDHEGQDAEGEGFVENEAGEADESEDGETDASENETEAPSRRKRPTRVISDDEDEDEDKQPEPRTPARQTTQTVGSVERPQFPELPGSNGLTMSLTQAFAGTLGDNEVGSQLGSTIPDSLPDPGRSAAGDQEGDSQVMVKDSQEQRPDPPDLLAGYTPSDARVSESPAHPATSQVPEPTQDAGFVLSPFDPSKRFMGTPTSTVETVLLSQNQQHHSPIKKGRLLKRGQAPQLSAVEEEKEDEGQEGDFEINASAFNVMKKATKKTTVPFDRKNSKAKEVVEDAAEESDDEYAGLGGASDESDEEENVYDQQMINDNSGETVDEKQLAALNADHHRAADEKQVAKLLKDITSGALRRRRGGGDDFDLDDSDDERLARRREKQREFARMRKALLADEKVGELADNPKKAAFFKAIEDHNSDDDMDLEFLDEKDSGSQEDTSSQDVASQAQDNSNTSETNKRKRPLEPSAEDVNNRPPPHLRRKPASAMSKKPASLAEIRETLSFLTETPEYDSFREDASIEEDHTVEPDQGETPEEHSPETQTNETDFPMPSTNPRRTRPRGPVVDRLALLRQASSNSANSTSSSTSRLAFHTGLDMKSDIGFRPPSFAKRASVSSSSSSSALSSSSDNSRRVSKPGAASGTNVSKKGAVNYYTAAREKEREKELRLKQRSRGANIAALLSKHTENKLGALGGGHWE</sequence>
<feature type="compositionally biased region" description="Low complexity" evidence="4">
    <location>
        <begin position="1199"/>
        <end position="1212"/>
    </location>
</feature>
<feature type="region of interest" description="Disordered" evidence="4">
    <location>
        <begin position="1225"/>
        <end position="1296"/>
    </location>
</feature>
<feature type="compositionally biased region" description="Acidic residues" evidence="4">
    <location>
        <begin position="228"/>
        <end position="242"/>
    </location>
</feature>
<feature type="compositionally biased region" description="Basic and acidic residues" evidence="4">
    <location>
        <begin position="1281"/>
        <end position="1292"/>
    </location>
</feature>
<feature type="compositionally biased region" description="Basic and acidic residues" evidence="4">
    <location>
        <begin position="259"/>
        <end position="274"/>
    </location>
</feature>
<evidence type="ECO:0000256" key="4">
    <source>
        <dbReference type="SAM" id="MobiDB-lite"/>
    </source>
</evidence>
<dbReference type="Pfam" id="PF09444">
    <property type="entry name" value="MRC1"/>
    <property type="match status" value="1"/>
</dbReference>
<feature type="compositionally biased region" description="Polar residues" evidence="4">
    <location>
        <begin position="716"/>
        <end position="726"/>
    </location>
</feature>
<dbReference type="STRING" id="2070753.A0A3A2Z8S3"/>
<gene>
    <name evidence="6" type="ORF">PHISCL_08146</name>
</gene>
<feature type="compositionally biased region" description="Polar residues" evidence="4">
    <location>
        <begin position="22"/>
        <end position="33"/>
    </location>
</feature>
<feature type="compositionally biased region" description="Basic and acidic residues" evidence="4">
    <location>
        <begin position="387"/>
        <end position="398"/>
    </location>
</feature>
<feature type="compositionally biased region" description="Polar residues" evidence="4">
    <location>
        <begin position="331"/>
        <end position="341"/>
    </location>
</feature>
<feature type="compositionally biased region" description="Basic and acidic residues" evidence="4">
    <location>
        <begin position="896"/>
        <end position="907"/>
    </location>
</feature>
<feature type="region of interest" description="Disordered" evidence="4">
    <location>
        <begin position="1047"/>
        <end position="1213"/>
    </location>
</feature>
<feature type="region of interest" description="Disordered" evidence="4">
    <location>
        <begin position="1"/>
        <end position="484"/>
    </location>
</feature>
<feature type="region of interest" description="Disordered" evidence="4">
    <location>
        <begin position="568"/>
        <end position="825"/>
    </location>
</feature>
<protein>
    <recommendedName>
        <fullName evidence="5">DNA replication checkpoint mediator MRC1 domain-containing protein</fullName>
    </recommendedName>
</protein>
<feature type="compositionally biased region" description="Basic residues" evidence="4">
    <location>
        <begin position="843"/>
        <end position="852"/>
    </location>
</feature>
<feature type="compositionally biased region" description="Polar residues" evidence="4">
    <location>
        <begin position="1165"/>
        <end position="1180"/>
    </location>
</feature>
<proteinExistence type="predicted"/>
<comment type="subcellular location">
    <subcellularLocation>
        <location evidence="1">Nucleus</location>
    </subcellularLocation>
</comment>
<dbReference type="EMBL" id="MVGC01000397">
    <property type="protein sequence ID" value="RJE19522.1"/>
    <property type="molecule type" value="Genomic_DNA"/>
</dbReference>
<feature type="compositionally biased region" description="Acidic residues" evidence="4">
    <location>
        <begin position="604"/>
        <end position="663"/>
    </location>
</feature>
<dbReference type="Proteomes" id="UP000266188">
    <property type="component" value="Unassembled WGS sequence"/>
</dbReference>
<keyword evidence="2" id="KW-0597">Phosphoprotein</keyword>
<accession>A0A3A2Z8S3</accession>